<dbReference type="VEuPathDB" id="FungiDB:An11g09420"/>
<dbReference type="AlphaFoldDB" id="A0AAJ8DZT2"/>
<evidence type="ECO:0000313" key="1">
    <source>
        <dbReference type="RefSeq" id="XP_059601669.1"/>
    </source>
</evidence>
<gene>
    <name evidence="1" type="ORF">An11g09420</name>
</gene>
<sequence>MSPMLEAPARRQMRAALRDLALKTKSLRVDELDLQLLEKLNIRVNLMSLDEASPHKPSYFAPSKDHAIPDPKDDDLDGPYNGLIEETEPAFTSPIDRAYAVDIHFSSYITYYSMKADREGYRTTWFSKCVGDSPFEKSSLYKYEQPEFGCYRIAELNGSRRPHVKAVMYNNLVATDSTILFGELMPILRIMLTQLRRRKFIHEMVSPVLIFSLMGLQARVIEAFFHGENLVLRPTKMYDFSHGNSDAFKSLAQWLPDTLRVSHLFDITCLSDACLWLSIMLFSSSPSSFKQGVMPDTSIVHKIHHEYDRARSPPRQENSRRTGLDVTDPLIIRADIAAMSYTLRCPRPQVLRLCKGYCTITPLTTPGIERLTFYCGLD</sequence>
<name>A0AAJ8DZT2_ASPNG</name>
<organism evidence="1">
    <name type="scientific">Aspergillus niger</name>
    <dbReference type="NCBI Taxonomy" id="5061"/>
    <lineage>
        <taxon>Eukaryota</taxon>
        <taxon>Fungi</taxon>
        <taxon>Dikarya</taxon>
        <taxon>Ascomycota</taxon>
        <taxon>Pezizomycotina</taxon>
        <taxon>Eurotiomycetes</taxon>
        <taxon>Eurotiomycetidae</taxon>
        <taxon>Eurotiales</taxon>
        <taxon>Aspergillaceae</taxon>
        <taxon>Aspergillus</taxon>
        <taxon>Aspergillus subgen. Circumdati</taxon>
    </lineage>
</organism>
<reference evidence="1" key="2">
    <citation type="submission" date="2025-08" db="UniProtKB">
        <authorList>
            <consortium name="RefSeq"/>
        </authorList>
    </citation>
    <scope>IDENTIFICATION</scope>
</reference>
<accession>A0AAJ8DZT2</accession>
<reference evidence="1" key="1">
    <citation type="submission" date="2025-02" db="EMBL/GenBank/DDBJ databases">
        <authorList>
            <consortium name="NCBI Genome Project"/>
        </authorList>
    </citation>
    <scope>NUCLEOTIDE SEQUENCE</scope>
</reference>
<proteinExistence type="predicted"/>
<dbReference type="GeneID" id="4985158"/>
<protein>
    <submittedName>
        <fullName evidence="1">Uncharacterized protein</fullName>
    </submittedName>
</protein>
<dbReference type="KEGG" id="ang:An11g09420"/>
<dbReference type="RefSeq" id="XP_059601669.1">
    <property type="nucleotide sequence ID" value="XM_059750509.1"/>
</dbReference>